<keyword evidence="2" id="KW-1185">Reference proteome</keyword>
<accession>A0A8H6Y8P9</accession>
<dbReference type="EMBL" id="JACAZI010000007">
    <property type="protein sequence ID" value="KAF7356403.1"/>
    <property type="molecule type" value="Genomic_DNA"/>
</dbReference>
<sequence length="152" mass="16966">MSDGLWQHVNAYWAEDPATRPFASVVVWEITWPPPRKSKASSQLSQVSISRPISAVSSVSLSRSSSTRSSLPKPVAKPSGYILVDQTVVLTGGMETFLERAHQQEMVKRKAFIMRLVDYSEAGRFHTQNTVVHHKTSEPLDPDEIISLSEFV</sequence>
<evidence type="ECO:0000313" key="1">
    <source>
        <dbReference type="EMBL" id="KAF7356403.1"/>
    </source>
</evidence>
<protein>
    <submittedName>
        <fullName evidence="1">Uncharacterized protein</fullName>
    </submittedName>
</protein>
<gene>
    <name evidence="1" type="ORF">MVEN_00972900</name>
</gene>
<comment type="caution">
    <text evidence="1">The sequence shown here is derived from an EMBL/GenBank/DDBJ whole genome shotgun (WGS) entry which is preliminary data.</text>
</comment>
<dbReference type="Proteomes" id="UP000620124">
    <property type="component" value="Unassembled WGS sequence"/>
</dbReference>
<evidence type="ECO:0000313" key="2">
    <source>
        <dbReference type="Proteomes" id="UP000620124"/>
    </source>
</evidence>
<reference evidence="1" key="1">
    <citation type="submission" date="2020-05" db="EMBL/GenBank/DDBJ databases">
        <title>Mycena genomes resolve the evolution of fungal bioluminescence.</title>
        <authorList>
            <person name="Tsai I.J."/>
        </authorList>
    </citation>
    <scope>NUCLEOTIDE SEQUENCE</scope>
    <source>
        <strain evidence="1">CCC161011</strain>
    </source>
</reference>
<proteinExistence type="predicted"/>
<dbReference type="AlphaFoldDB" id="A0A8H6Y8P9"/>
<organism evidence="1 2">
    <name type="scientific">Mycena venus</name>
    <dbReference type="NCBI Taxonomy" id="2733690"/>
    <lineage>
        <taxon>Eukaryota</taxon>
        <taxon>Fungi</taxon>
        <taxon>Dikarya</taxon>
        <taxon>Basidiomycota</taxon>
        <taxon>Agaricomycotina</taxon>
        <taxon>Agaricomycetes</taxon>
        <taxon>Agaricomycetidae</taxon>
        <taxon>Agaricales</taxon>
        <taxon>Marasmiineae</taxon>
        <taxon>Mycenaceae</taxon>
        <taxon>Mycena</taxon>
    </lineage>
</organism>
<name>A0A8H6Y8P9_9AGAR</name>